<name>A0A453QNS3_AEGTS</name>
<evidence type="ECO:0000313" key="3">
    <source>
        <dbReference type="EnsemblPlants" id="AET7Gv20257500.4"/>
    </source>
</evidence>
<dbReference type="Proteomes" id="UP000015105">
    <property type="component" value="Chromosome 7D"/>
</dbReference>
<keyword evidence="4" id="KW-1185">Reference proteome</keyword>
<accession>A0A453QNS3</accession>
<feature type="chain" id="PRO_5019227318" evidence="2">
    <location>
        <begin position="28"/>
        <end position="103"/>
    </location>
</feature>
<organism evidence="3 4">
    <name type="scientific">Aegilops tauschii subsp. strangulata</name>
    <name type="common">Goatgrass</name>
    <dbReference type="NCBI Taxonomy" id="200361"/>
    <lineage>
        <taxon>Eukaryota</taxon>
        <taxon>Viridiplantae</taxon>
        <taxon>Streptophyta</taxon>
        <taxon>Embryophyta</taxon>
        <taxon>Tracheophyta</taxon>
        <taxon>Spermatophyta</taxon>
        <taxon>Magnoliopsida</taxon>
        <taxon>Liliopsida</taxon>
        <taxon>Poales</taxon>
        <taxon>Poaceae</taxon>
        <taxon>BOP clade</taxon>
        <taxon>Pooideae</taxon>
        <taxon>Triticodae</taxon>
        <taxon>Triticeae</taxon>
        <taxon>Triticinae</taxon>
        <taxon>Aegilops</taxon>
    </lineage>
</organism>
<reference evidence="4" key="2">
    <citation type="journal article" date="2017" name="Nat. Plants">
        <title>The Aegilops tauschii genome reveals multiple impacts of transposons.</title>
        <authorList>
            <person name="Zhao G."/>
            <person name="Zou C."/>
            <person name="Li K."/>
            <person name="Wang K."/>
            <person name="Li T."/>
            <person name="Gao L."/>
            <person name="Zhang X."/>
            <person name="Wang H."/>
            <person name="Yang Z."/>
            <person name="Liu X."/>
            <person name="Jiang W."/>
            <person name="Mao L."/>
            <person name="Kong X."/>
            <person name="Jiao Y."/>
            <person name="Jia J."/>
        </authorList>
    </citation>
    <scope>NUCLEOTIDE SEQUENCE [LARGE SCALE GENOMIC DNA]</scope>
    <source>
        <strain evidence="4">cv. AL8/78</strain>
    </source>
</reference>
<feature type="compositionally biased region" description="Basic residues" evidence="1">
    <location>
        <begin position="78"/>
        <end position="87"/>
    </location>
</feature>
<reference evidence="4" key="1">
    <citation type="journal article" date="2014" name="Science">
        <title>Ancient hybridizations among the ancestral genomes of bread wheat.</title>
        <authorList>
            <consortium name="International Wheat Genome Sequencing Consortium,"/>
            <person name="Marcussen T."/>
            <person name="Sandve S.R."/>
            <person name="Heier L."/>
            <person name="Spannagl M."/>
            <person name="Pfeifer M."/>
            <person name="Jakobsen K.S."/>
            <person name="Wulff B.B."/>
            <person name="Steuernagel B."/>
            <person name="Mayer K.F."/>
            <person name="Olsen O.A."/>
        </authorList>
    </citation>
    <scope>NUCLEOTIDE SEQUENCE [LARGE SCALE GENOMIC DNA]</scope>
    <source>
        <strain evidence="4">cv. AL8/78</strain>
    </source>
</reference>
<protein>
    <submittedName>
        <fullName evidence="3">Uncharacterized protein</fullName>
    </submittedName>
</protein>
<evidence type="ECO:0000256" key="1">
    <source>
        <dbReference type="SAM" id="MobiDB-lite"/>
    </source>
</evidence>
<dbReference type="EnsemblPlants" id="AET7Gv20257500.4">
    <property type="protein sequence ID" value="AET7Gv20257500.4"/>
    <property type="gene ID" value="AET7Gv20257500"/>
</dbReference>
<reference evidence="3" key="4">
    <citation type="submission" date="2019-03" db="UniProtKB">
        <authorList>
            <consortium name="EnsemblPlants"/>
        </authorList>
    </citation>
    <scope>IDENTIFICATION</scope>
</reference>
<feature type="compositionally biased region" description="Basic residues" evidence="1">
    <location>
        <begin position="49"/>
        <end position="64"/>
    </location>
</feature>
<sequence>MCIRGKNCSIIISCVCLCVGRNHAVAAAQVLQGVQVEAGGGGRSAAGAHHPRRGAVRREHRHGRLHPELLPQRLPVRPLRRRPLLRPPRRHLLRLRRRRYSDS</sequence>
<dbReference type="AlphaFoldDB" id="A0A453QNS3"/>
<feature type="region of interest" description="Disordered" evidence="1">
    <location>
        <begin position="39"/>
        <end position="87"/>
    </location>
</feature>
<proteinExistence type="predicted"/>
<dbReference type="Gramene" id="AET7Gv20257500.4">
    <property type="protein sequence ID" value="AET7Gv20257500.4"/>
    <property type="gene ID" value="AET7Gv20257500"/>
</dbReference>
<keyword evidence="2" id="KW-0732">Signal</keyword>
<evidence type="ECO:0000313" key="4">
    <source>
        <dbReference type="Proteomes" id="UP000015105"/>
    </source>
</evidence>
<feature type="signal peptide" evidence="2">
    <location>
        <begin position="1"/>
        <end position="27"/>
    </location>
</feature>
<reference evidence="3" key="5">
    <citation type="journal article" date="2021" name="G3 (Bethesda)">
        <title>Aegilops tauschii genome assembly Aet v5.0 features greater sequence contiguity and improved annotation.</title>
        <authorList>
            <person name="Wang L."/>
            <person name="Zhu T."/>
            <person name="Rodriguez J.C."/>
            <person name="Deal K.R."/>
            <person name="Dubcovsky J."/>
            <person name="McGuire P.E."/>
            <person name="Lux T."/>
            <person name="Spannagl M."/>
            <person name="Mayer K.F.X."/>
            <person name="Baldrich P."/>
            <person name="Meyers B.C."/>
            <person name="Huo N."/>
            <person name="Gu Y.Q."/>
            <person name="Zhou H."/>
            <person name="Devos K.M."/>
            <person name="Bennetzen J.L."/>
            <person name="Unver T."/>
            <person name="Budak H."/>
            <person name="Gulick P.J."/>
            <person name="Galiba G."/>
            <person name="Kalapos B."/>
            <person name="Nelson D.R."/>
            <person name="Li P."/>
            <person name="You F.M."/>
            <person name="Luo M.C."/>
            <person name="Dvorak J."/>
        </authorList>
    </citation>
    <scope>NUCLEOTIDE SEQUENCE [LARGE SCALE GENOMIC DNA]</scope>
    <source>
        <strain evidence="3">cv. AL8/78</strain>
    </source>
</reference>
<reference evidence="3" key="3">
    <citation type="journal article" date="2017" name="Nature">
        <title>Genome sequence of the progenitor of the wheat D genome Aegilops tauschii.</title>
        <authorList>
            <person name="Luo M.C."/>
            <person name="Gu Y.Q."/>
            <person name="Puiu D."/>
            <person name="Wang H."/>
            <person name="Twardziok S.O."/>
            <person name="Deal K.R."/>
            <person name="Huo N."/>
            <person name="Zhu T."/>
            <person name="Wang L."/>
            <person name="Wang Y."/>
            <person name="McGuire P.E."/>
            <person name="Liu S."/>
            <person name="Long H."/>
            <person name="Ramasamy R.K."/>
            <person name="Rodriguez J.C."/>
            <person name="Van S.L."/>
            <person name="Yuan L."/>
            <person name="Wang Z."/>
            <person name="Xia Z."/>
            <person name="Xiao L."/>
            <person name="Anderson O.D."/>
            <person name="Ouyang S."/>
            <person name="Liang Y."/>
            <person name="Zimin A.V."/>
            <person name="Pertea G."/>
            <person name="Qi P."/>
            <person name="Bennetzen J.L."/>
            <person name="Dai X."/>
            <person name="Dawson M.W."/>
            <person name="Muller H.G."/>
            <person name="Kugler K."/>
            <person name="Rivarola-Duarte L."/>
            <person name="Spannagl M."/>
            <person name="Mayer K.F.X."/>
            <person name="Lu F.H."/>
            <person name="Bevan M.W."/>
            <person name="Leroy P."/>
            <person name="Li P."/>
            <person name="You F.M."/>
            <person name="Sun Q."/>
            <person name="Liu Z."/>
            <person name="Lyons E."/>
            <person name="Wicker T."/>
            <person name="Salzberg S.L."/>
            <person name="Devos K.M."/>
            <person name="Dvorak J."/>
        </authorList>
    </citation>
    <scope>NUCLEOTIDE SEQUENCE [LARGE SCALE GENOMIC DNA]</scope>
    <source>
        <strain evidence="3">cv. AL8/78</strain>
    </source>
</reference>
<evidence type="ECO:0000256" key="2">
    <source>
        <dbReference type="SAM" id="SignalP"/>
    </source>
</evidence>